<comment type="similarity">
    <text evidence="3">Belongs to the transferase hexapeptide repeat family.</text>
</comment>
<evidence type="ECO:0000256" key="1">
    <source>
        <dbReference type="ARBA" id="ARBA00004496"/>
    </source>
</evidence>
<evidence type="ECO:0000256" key="2">
    <source>
        <dbReference type="ARBA" id="ARBA00004876"/>
    </source>
</evidence>
<proteinExistence type="inferred from homology"/>
<keyword evidence="6" id="KW-0963">Cytoplasm</keyword>
<evidence type="ECO:0000256" key="10">
    <source>
        <dbReference type="ARBA" id="ARBA00023192"/>
    </source>
</evidence>
<name>A0A933SBC9_UNCEI</name>
<keyword evidence="11 13" id="KW-0012">Acyltransferase</keyword>
<dbReference type="Pfam" id="PF00132">
    <property type="entry name" value="Hexapep"/>
    <property type="match status" value="1"/>
</dbReference>
<dbReference type="CDD" id="cd03354">
    <property type="entry name" value="LbH_SAT"/>
    <property type="match status" value="1"/>
</dbReference>
<keyword evidence="8 13" id="KW-0808">Transferase</keyword>
<dbReference type="GO" id="GO:0005737">
    <property type="term" value="C:cytoplasm"/>
    <property type="evidence" value="ECO:0007669"/>
    <property type="project" value="UniProtKB-SubCell"/>
</dbReference>
<evidence type="ECO:0000256" key="6">
    <source>
        <dbReference type="ARBA" id="ARBA00022490"/>
    </source>
</evidence>
<dbReference type="FunFam" id="2.160.10.10:FF:000007">
    <property type="entry name" value="Serine acetyltransferase"/>
    <property type="match status" value="1"/>
</dbReference>
<evidence type="ECO:0000256" key="11">
    <source>
        <dbReference type="ARBA" id="ARBA00023315"/>
    </source>
</evidence>
<dbReference type="EMBL" id="JACRIW010000032">
    <property type="protein sequence ID" value="MBI5168678.1"/>
    <property type="molecule type" value="Genomic_DNA"/>
</dbReference>
<evidence type="ECO:0000256" key="5">
    <source>
        <dbReference type="ARBA" id="ARBA00018522"/>
    </source>
</evidence>
<keyword evidence="10" id="KW-0198">Cysteine biosynthesis</keyword>
<dbReference type="EC" id="2.3.1.30" evidence="4"/>
<dbReference type="InterPro" id="IPR005881">
    <property type="entry name" value="Ser_O-AcTrfase"/>
</dbReference>
<dbReference type="PANTHER" id="PTHR42811">
    <property type="entry name" value="SERINE ACETYLTRANSFERASE"/>
    <property type="match status" value="1"/>
</dbReference>
<gene>
    <name evidence="13" type="primary">cysE</name>
    <name evidence="13" type="ORF">HZA61_04235</name>
</gene>
<dbReference type="Gene3D" id="2.160.10.10">
    <property type="entry name" value="Hexapeptide repeat proteins"/>
    <property type="match status" value="1"/>
</dbReference>
<dbReference type="Gene3D" id="1.10.3130.10">
    <property type="entry name" value="serine acetyltransferase, domain 1"/>
    <property type="match status" value="1"/>
</dbReference>
<evidence type="ECO:0000313" key="13">
    <source>
        <dbReference type="EMBL" id="MBI5168678.1"/>
    </source>
</evidence>
<evidence type="ECO:0000256" key="7">
    <source>
        <dbReference type="ARBA" id="ARBA00022605"/>
    </source>
</evidence>
<dbReference type="InterPro" id="IPR011004">
    <property type="entry name" value="Trimer_LpxA-like_sf"/>
</dbReference>
<dbReference type="GO" id="GO:0006535">
    <property type="term" value="P:cysteine biosynthetic process from serine"/>
    <property type="evidence" value="ECO:0007669"/>
    <property type="project" value="InterPro"/>
</dbReference>
<evidence type="ECO:0000256" key="12">
    <source>
        <dbReference type="ARBA" id="ARBA00049486"/>
    </source>
</evidence>
<dbReference type="NCBIfam" id="NF041874">
    <property type="entry name" value="EPS_EpsC"/>
    <property type="match status" value="1"/>
</dbReference>
<dbReference type="NCBIfam" id="TIGR01172">
    <property type="entry name" value="cysE"/>
    <property type="match status" value="1"/>
</dbReference>
<dbReference type="InterPro" id="IPR042122">
    <property type="entry name" value="Ser_AcTrfase_N_sf"/>
</dbReference>
<dbReference type="InterPro" id="IPR001451">
    <property type="entry name" value="Hexapep"/>
</dbReference>
<evidence type="ECO:0000313" key="14">
    <source>
        <dbReference type="Proteomes" id="UP000696931"/>
    </source>
</evidence>
<protein>
    <recommendedName>
        <fullName evidence="5">Serine acetyltransferase</fullName>
        <ecNumber evidence="4">2.3.1.30</ecNumber>
    </recommendedName>
</protein>
<evidence type="ECO:0000256" key="9">
    <source>
        <dbReference type="ARBA" id="ARBA00022737"/>
    </source>
</evidence>
<comment type="catalytic activity">
    <reaction evidence="12">
        <text>L-serine + acetyl-CoA = O-acetyl-L-serine + CoA</text>
        <dbReference type="Rhea" id="RHEA:24560"/>
        <dbReference type="ChEBI" id="CHEBI:33384"/>
        <dbReference type="ChEBI" id="CHEBI:57287"/>
        <dbReference type="ChEBI" id="CHEBI:57288"/>
        <dbReference type="ChEBI" id="CHEBI:58340"/>
        <dbReference type="EC" id="2.3.1.30"/>
    </reaction>
</comment>
<reference evidence="13" key="1">
    <citation type="submission" date="2020-07" db="EMBL/GenBank/DDBJ databases">
        <title>Huge and variable diversity of episymbiotic CPR bacteria and DPANN archaea in groundwater ecosystems.</title>
        <authorList>
            <person name="He C.Y."/>
            <person name="Keren R."/>
            <person name="Whittaker M."/>
            <person name="Farag I.F."/>
            <person name="Doudna J."/>
            <person name="Cate J.H.D."/>
            <person name="Banfield J.F."/>
        </authorList>
    </citation>
    <scope>NUCLEOTIDE SEQUENCE</scope>
    <source>
        <strain evidence="13">NC_groundwater_1813_Pr3_B-0.1um_71_17</strain>
    </source>
</reference>
<comment type="pathway">
    <text evidence="2">Amino-acid biosynthesis; L-cysteine biosynthesis; L-cysteine from L-serine: step 1/2.</text>
</comment>
<keyword evidence="7" id="KW-0028">Amino-acid biosynthesis</keyword>
<organism evidence="13 14">
    <name type="scientific">Eiseniibacteriota bacterium</name>
    <dbReference type="NCBI Taxonomy" id="2212470"/>
    <lineage>
        <taxon>Bacteria</taxon>
        <taxon>Candidatus Eiseniibacteriota</taxon>
    </lineage>
</organism>
<dbReference type="Proteomes" id="UP000696931">
    <property type="component" value="Unassembled WGS sequence"/>
</dbReference>
<comment type="subcellular location">
    <subcellularLocation>
        <location evidence="1">Cytoplasm</location>
    </subcellularLocation>
</comment>
<dbReference type="InterPro" id="IPR053376">
    <property type="entry name" value="Serine_acetyltransferase"/>
</dbReference>
<dbReference type="AlphaFoldDB" id="A0A933SBC9"/>
<dbReference type="GO" id="GO:0009001">
    <property type="term" value="F:serine O-acetyltransferase activity"/>
    <property type="evidence" value="ECO:0007669"/>
    <property type="project" value="UniProtKB-EC"/>
</dbReference>
<dbReference type="SUPFAM" id="SSF51161">
    <property type="entry name" value="Trimeric LpxA-like enzymes"/>
    <property type="match status" value="1"/>
</dbReference>
<keyword evidence="9" id="KW-0677">Repeat</keyword>
<evidence type="ECO:0000256" key="3">
    <source>
        <dbReference type="ARBA" id="ARBA00007274"/>
    </source>
</evidence>
<dbReference type="FunFam" id="1.10.3130.10:FF:000003">
    <property type="entry name" value="Serine acetyltransferase"/>
    <property type="match status" value="1"/>
</dbReference>
<accession>A0A933SBC9</accession>
<sequence>MTRLLEDLRTIRRKDPAARNVVEILLCYPGLHAQWFHRLAHALWRMRVPVLPRLVSHVSRFLTGIEIHPGATLGRRVFIDHGMGVVIGETAVVGDDCLIYQGVTLGGTSLSPGKRHPTLESHVVVGSGAKVLGDITLGAHSRVGSGSVVIKSCPPHSTVVGIPGRVLEDRPAEEQKPGHELEHARLPDPTARAITALHDQVGRLAREIAELRQRPVELVLPRGASQADIEAAFRSIREGEDDARATAMELVSGAGI</sequence>
<dbReference type="InterPro" id="IPR045304">
    <property type="entry name" value="LbH_SAT"/>
</dbReference>
<evidence type="ECO:0000256" key="8">
    <source>
        <dbReference type="ARBA" id="ARBA00022679"/>
    </source>
</evidence>
<comment type="caution">
    <text evidence="13">The sequence shown here is derived from an EMBL/GenBank/DDBJ whole genome shotgun (WGS) entry which is preliminary data.</text>
</comment>
<evidence type="ECO:0000256" key="4">
    <source>
        <dbReference type="ARBA" id="ARBA00013266"/>
    </source>
</evidence>